<evidence type="ECO:0000313" key="2">
    <source>
        <dbReference type="EMBL" id="KJL44704.1"/>
    </source>
</evidence>
<reference evidence="2 3" key="1">
    <citation type="submission" date="2015-02" db="EMBL/GenBank/DDBJ databases">
        <title>Draft genome sequences of ten Microbacterium spp. with emphasis on heavy metal contaminated environments.</title>
        <authorList>
            <person name="Corretto E."/>
        </authorList>
    </citation>
    <scope>NUCLEOTIDE SEQUENCE [LARGE SCALE GENOMIC DNA]</scope>
    <source>
        <strain evidence="2 3">DSM 8608</strain>
    </source>
</reference>
<dbReference type="Proteomes" id="UP000034098">
    <property type="component" value="Unassembled WGS sequence"/>
</dbReference>
<dbReference type="OrthoDB" id="5191833at2"/>
<evidence type="ECO:0000256" key="1">
    <source>
        <dbReference type="SAM" id="Phobius"/>
    </source>
</evidence>
<accession>A0A0M2HDQ8</accession>
<protein>
    <submittedName>
        <fullName evidence="2">Uncharacterized protein</fullName>
    </submittedName>
</protein>
<gene>
    <name evidence="2" type="ORF">RS82_00661</name>
</gene>
<keyword evidence="1" id="KW-0472">Membrane</keyword>
<comment type="caution">
    <text evidence="2">The sequence shown here is derived from an EMBL/GenBank/DDBJ whole genome shotgun (WGS) entry which is preliminary data.</text>
</comment>
<feature type="transmembrane region" description="Helical" evidence="1">
    <location>
        <begin position="113"/>
        <end position="134"/>
    </location>
</feature>
<feature type="transmembrane region" description="Helical" evidence="1">
    <location>
        <begin position="140"/>
        <end position="161"/>
    </location>
</feature>
<proteinExistence type="predicted"/>
<organism evidence="2 3">
    <name type="scientific">Microbacterium trichothecenolyticum</name>
    <name type="common">Aureobacterium trichothecenolyticum</name>
    <dbReference type="NCBI Taxonomy" id="69370"/>
    <lineage>
        <taxon>Bacteria</taxon>
        <taxon>Bacillati</taxon>
        <taxon>Actinomycetota</taxon>
        <taxon>Actinomycetes</taxon>
        <taxon>Micrococcales</taxon>
        <taxon>Microbacteriaceae</taxon>
        <taxon>Microbacterium</taxon>
    </lineage>
</organism>
<name>A0A0M2HDQ8_MICTR</name>
<dbReference type="AlphaFoldDB" id="A0A0M2HDQ8"/>
<keyword evidence="3" id="KW-1185">Reference proteome</keyword>
<sequence>MFFVRWIPTFLAFPLGELIASALVGTNRDPLGALVTGAVIGGVVGAAQWLALGRLVDWRWAVASLGATAAGAAVCALLLGAIAATIAAGVTGLVTGLPVGAAQAPLLGRGWRIVLVWAASVGAAWGAAGLVSGLDRDPAVFGSNGALVATVVSGIVLRVILAPRLRRPPRDQQESARTIEVAASIIEVRREAGRKDDKDRPGRE</sequence>
<feature type="transmembrane region" description="Helical" evidence="1">
    <location>
        <begin position="31"/>
        <end position="51"/>
    </location>
</feature>
<keyword evidence="1" id="KW-1133">Transmembrane helix</keyword>
<feature type="transmembrane region" description="Helical" evidence="1">
    <location>
        <begin position="71"/>
        <end position="101"/>
    </location>
</feature>
<evidence type="ECO:0000313" key="3">
    <source>
        <dbReference type="Proteomes" id="UP000034098"/>
    </source>
</evidence>
<dbReference type="RefSeq" id="WP_045296878.1">
    <property type="nucleotide sequence ID" value="NZ_JYJA01000024.1"/>
</dbReference>
<feature type="transmembrane region" description="Helical" evidence="1">
    <location>
        <begin position="6"/>
        <end position="24"/>
    </location>
</feature>
<dbReference type="EMBL" id="JYJA01000024">
    <property type="protein sequence ID" value="KJL44704.1"/>
    <property type="molecule type" value="Genomic_DNA"/>
</dbReference>
<keyword evidence="1" id="KW-0812">Transmembrane</keyword>
<dbReference type="PATRIC" id="fig|69370.6.peg.685"/>